<organism evidence="1">
    <name type="scientific">Planktothrix agardhii</name>
    <name type="common">Oscillatoria agardhii</name>
    <dbReference type="NCBI Taxonomy" id="1160"/>
    <lineage>
        <taxon>Bacteria</taxon>
        <taxon>Bacillati</taxon>
        <taxon>Cyanobacteriota</taxon>
        <taxon>Cyanophyceae</taxon>
        <taxon>Oscillatoriophycideae</taxon>
        <taxon>Oscillatoriales</taxon>
        <taxon>Microcoleaceae</taxon>
        <taxon>Planktothrix</taxon>
    </lineage>
</organism>
<reference evidence="1" key="1">
    <citation type="submission" date="2015-09" db="EMBL/GenBank/DDBJ databases">
        <authorList>
            <person name="Jackson K.R."/>
            <person name="Lunt B.L."/>
            <person name="Fisher J.N.B."/>
            <person name="Gardner A.V."/>
            <person name="Bailey M.E."/>
            <person name="Deus L.M."/>
            <person name="Earl A.S."/>
            <person name="Gibby P.D."/>
            <person name="Hartmann K.A."/>
            <person name="Liu J.E."/>
            <person name="Manci A.M."/>
            <person name="Nielsen D.A."/>
            <person name="Solomon M.B."/>
            <person name="Breakwell D.P."/>
            <person name="Burnett S.H."/>
            <person name="Grose J.H."/>
        </authorList>
    </citation>
    <scope>NUCLEOTIDE SEQUENCE</scope>
    <source>
        <strain evidence="1">7805</strain>
    </source>
</reference>
<dbReference type="GeneID" id="79948613"/>
<name>A0A1J1JNG5_PLAAG</name>
<evidence type="ECO:0008006" key="2">
    <source>
        <dbReference type="Google" id="ProtNLM"/>
    </source>
</evidence>
<gene>
    <name evidence="1" type="ORF">PLAM_4300</name>
</gene>
<dbReference type="RefSeq" id="WP_141293667.1">
    <property type="nucleotide sequence ID" value="NZ_CAJCFV010000016.1"/>
</dbReference>
<dbReference type="SUPFAM" id="SSF88723">
    <property type="entry name" value="PIN domain-like"/>
    <property type="match status" value="1"/>
</dbReference>
<dbReference type="EMBL" id="LO018304">
    <property type="protein sequence ID" value="CUM62265.1"/>
    <property type="molecule type" value="Genomic_DNA"/>
</dbReference>
<evidence type="ECO:0000313" key="1">
    <source>
        <dbReference type="EMBL" id="CUM62265.1"/>
    </source>
</evidence>
<proteinExistence type="predicted"/>
<protein>
    <recommendedName>
        <fullName evidence="2">PIN domain-containing protein</fullName>
    </recommendedName>
</protein>
<dbReference type="InterPro" id="IPR029060">
    <property type="entry name" value="PIN-like_dom_sf"/>
</dbReference>
<dbReference type="AlphaFoldDB" id="A0A1J1JNG5"/>
<accession>A0A1J1JNG5</accession>
<sequence>MDALHLAIAFSYEISLITADEGLAASAKVLGVPVQILRL</sequence>